<organism evidence="4 5">
    <name type="scientific">Rhodovulum visakhapatnamense</name>
    <dbReference type="NCBI Taxonomy" id="364297"/>
    <lineage>
        <taxon>Bacteria</taxon>
        <taxon>Pseudomonadati</taxon>
        <taxon>Pseudomonadota</taxon>
        <taxon>Alphaproteobacteria</taxon>
        <taxon>Rhodobacterales</taxon>
        <taxon>Paracoccaceae</taxon>
        <taxon>Rhodovulum</taxon>
    </lineage>
</organism>
<dbReference type="InterPro" id="IPR050706">
    <property type="entry name" value="Cyclic-di-GMP_PDE-like"/>
</dbReference>
<dbReference type="Gene3D" id="3.20.20.450">
    <property type="entry name" value="EAL domain"/>
    <property type="match status" value="1"/>
</dbReference>
<dbReference type="CDD" id="cd01948">
    <property type="entry name" value="EAL"/>
    <property type="match status" value="1"/>
</dbReference>
<dbReference type="SUPFAM" id="SSF55073">
    <property type="entry name" value="Nucleotide cyclase"/>
    <property type="match status" value="1"/>
</dbReference>
<feature type="domain" description="EAL" evidence="2">
    <location>
        <begin position="393"/>
        <end position="648"/>
    </location>
</feature>
<dbReference type="EMBL" id="SOEB01000009">
    <property type="protein sequence ID" value="TDX29232.1"/>
    <property type="molecule type" value="Genomic_DNA"/>
</dbReference>
<evidence type="ECO:0000259" key="2">
    <source>
        <dbReference type="PROSITE" id="PS50883"/>
    </source>
</evidence>
<dbReference type="NCBIfam" id="TIGR00254">
    <property type="entry name" value="GGDEF"/>
    <property type="match status" value="1"/>
</dbReference>
<dbReference type="InterPro" id="IPR000160">
    <property type="entry name" value="GGDEF_dom"/>
</dbReference>
<dbReference type="PROSITE" id="PS50883">
    <property type="entry name" value="EAL"/>
    <property type="match status" value="1"/>
</dbReference>
<dbReference type="InterPro" id="IPR035919">
    <property type="entry name" value="EAL_sf"/>
</dbReference>
<dbReference type="PANTHER" id="PTHR33121">
    <property type="entry name" value="CYCLIC DI-GMP PHOSPHODIESTERASE PDEF"/>
    <property type="match status" value="1"/>
</dbReference>
<dbReference type="AlphaFoldDB" id="A0A4R8FRN1"/>
<evidence type="ECO:0000313" key="5">
    <source>
        <dbReference type="Proteomes" id="UP000295484"/>
    </source>
</evidence>
<sequence>MAVSVLAPIRSALTKHPSPEDAASVVHGTPVGALVTAFNAIAFAASSFQDGNAVFLAFWLPAVLALCLTMIRKSRKAARRRVSRVSRRAARILTRASASLALPWAALVVYVFAAHGPGDPMIVLLVCVGMLSGGAFMLHRAFVAALTYMLTILVPVIFSVHFGGWAQAWSVTAFATAYGGFLAYFAFTAGETARQRDDSVAALSDAVARLKRVHDENFLLANVDDVTGLLNRKAFNDRLRQAVDRQQAGGCSFSLLLMDLDRFKNVNDLFGHGVGDELLAEVSRRLRANLSEGDLIGRLGGDEFCVLLPGATDEAAIQSIAGRLLRVLNGPARLTGGVVYPGASFGAAICPDDAADPVDLLLRADLALNHAKETGRGQCVTFNDQLRQQLIASDEIEAGLRIALKEDRLSIAYQPKISLHDGRAVGAEALVRWKTAEGENIPPDRFLSIAAERGVLPDLSRHIAGMIAGHILTWRRAALRPGKVALNIHPDDLKSPEFLMATIAMFEAQGIDGKDLLLEITEGCFIGRGTDMAAMVLESLADRGYELSLDDFGTGHASLSHLKKIPVSEVKIDRSFVAGLGVRRDDRAIVAAIAEIAKGMGIRSVAEGVEDDTQRAILTEMGIDLGQGHLWSRPIAAEQYASFLGKGGVKRRA</sequence>
<dbReference type="InterPro" id="IPR043128">
    <property type="entry name" value="Rev_trsase/Diguanyl_cyclase"/>
</dbReference>
<feature type="domain" description="GGDEF" evidence="3">
    <location>
        <begin position="251"/>
        <end position="384"/>
    </location>
</feature>
<dbReference type="SMART" id="SM00267">
    <property type="entry name" value="GGDEF"/>
    <property type="match status" value="1"/>
</dbReference>
<accession>A0A4R8FRN1</accession>
<feature type="transmembrane region" description="Helical" evidence="1">
    <location>
        <begin position="168"/>
        <end position="187"/>
    </location>
</feature>
<feature type="transmembrane region" description="Helical" evidence="1">
    <location>
        <begin position="92"/>
        <end position="114"/>
    </location>
</feature>
<keyword evidence="1" id="KW-0812">Transmembrane</keyword>
<protein>
    <submittedName>
        <fullName evidence="4">Diguanylate cyclase (GGDEF)-like protein</fullName>
    </submittedName>
</protein>
<dbReference type="CDD" id="cd01949">
    <property type="entry name" value="GGDEF"/>
    <property type="match status" value="1"/>
</dbReference>
<dbReference type="InterPro" id="IPR029787">
    <property type="entry name" value="Nucleotide_cyclase"/>
</dbReference>
<evidence type="ECO:0000313" key="4">
    <source>
        <dbReference type="EMBL" id="TDX29232.1"/>
    </source>
</evidence>
<dbReference type="PANTHER" id="PTHR33121:SF70">
    <property type="entry name" value="SIGNALING PROTEIN YKOW"/>
    <property type="match status" value="1"/>
</dbReference>
<dbReference type="Pfam" id="PF00563">
    <property type="entry name" value="EAL"/>
    <property type="match status" value="1"/>
</dbReference>
<gene>
    <name evidence="4" type="ORF">EV657_10953</name>
</gene>
<dbReference type="PROSITE" id="PS50887">
    <property type="entry name" value="GGDEF"/>
    <property type="match status" value="1"/>
</dbReference>
<dbReference type="Gene3D" id="3.30.70.270">
    <property type="match status" value="1"/>
</dbReference>
<dbReference type="GO" id="GO:0071111">
    <property type="term" value="F:cyclic-guanylate-specific phosphodiesterase activity"/>
    <property type="evidence" value="ECO:0007669"/>
    <property type="project" value="InterPro"/>
</dbReference>
<keyword evidence="1" id="KW-1133">Transmembrane helix</keyword>
<dbReference type="Proteomes" id="UP000295484">
    <property type="component" value="Unassembled WGS sequence"/>
</dbReference>
<dbReference type="InterPro" id="IPR001633">
    <property type="entry name" value="EAL_dom"/>
</dbReference>
<feature type="transmembrane region" description="Helical" evidence="1">
    <location>
        <begin position="145"/>
        <end position="162"/>
    </location>
</feature>
<dbReference type="SUPFAM" id="SSF141868">
    <property type="entry name" value="EAL domain-like"/>
    <property type="match status" value="1"/>
</dbReference>
<evidence type="ECO:0000256" key="1">
    <source>
        <dbReference type="SAM" id="Phobius"/>
    </source>
</evidence>
<dbReference type="RefSeq" id="WP_134077796.1">
    <property type="nucleotide sequence ID" value="NZ_SOEB01000009.1"/>
</dbReference>
<evidence type="ECO:0000259" key="3">
    <source>
        <dbReference type="PROSITE" id="PS50887"/>
    </source>
</evidence>
<keyword evidence="1" id="KW-0472">Membrane</keyword>
<reference evidence="4 5" key="1">
    <citation type="submission" date="2019-03" db="EMBL/GenBank/DDBJ databases">
        <title>Genomic Encyclopedia of Type Strains, Phase IV (KMG-IV): sequencing the most valuable type-strain genomes for metagenomic binning, comparative biology and taxonomic classification.</title>
        <authorList>
            <person name="Goeker M."/>
        </authorList>
    </citation>
    <scope>NUCLEOTIDE SEQUENCE [LARGE SCALE GENOMIC DNA]</scope>
    <source>
        <strain evidence="4 5">JA181</strain>
    </source>
</reference>
<comment type="caution">
    <text evidence="4">The sequence shown here is derived from an EMBL/GenBank/DDBJ whole genome shotgun (WGS) entry which is preliminary data.</text>
</comment>
<dbReference type="Pfam" id="PF00990">
    <property type="entry name" value="GGDEF"/>
    <property type="match status" value="1"/>
</dbReference>
<name>A0A4R8FRN1_9RHOB</name>
<proteinExistence type="predicted"/>
<feature type="transmembrane region" description="Helical" evidence="1">
    <location>
        <begin position="53"/>
        <end position="71"/>
    </location>
</feature>
<dbReference type="SMART" id="SM00052">
    <property type="entry name" value="EAL"/>
    <property type="match status" value="1"/>
</dbReference>